<evidence type="ECO:0000313" key="2">
    <source>
        <dbReference type="Proteomes" id="UP000805193"/>
    </source>
</evidence>
<sequence length="1439" mass="162904">MKTTRPLSTRRPPLWSRTSKETLEYNAEISSNEGVWTEVQKQKRKIKPPQQVDTRPRYNVIFCPRTRFDITTLRRKAIREQLLGICGAETHAKATDHFHYRLNAKTNTVAVTVWKEEHARRLLGTTGLRTGGNPEFVEVVSHSPPYEGTTRGVLRGIDQEESESTLLQTLECRTHEILDARRLGKNGAILITFHGTRPPRHLVYNGRVMPVAPYRPTTMVDEFPVLLETKNRYDILSEEKDKRSRSRSHSRTPSRIKGGNSQRSKPPKSRSRSRSIRRQENQRRDSSRKSQKQARKPTYAHVIMERLETGYFPDRDAEAKAWCDELRSIAEASKQARERLKQDEDDLKRLEAKIEALELSGLRSRRDELAIRFAELEPHDVLLLQETRTDTIDLRGFVKHFTPTIEHKKRRNRKDDNSGGQQTQVEAQAGVYVKRKTPHVQIDTKQWCSATHEVVAVRIDLGGSDNKRLLIVSAYYRPETGHRSSIDFNWIRDLRKKYPEDYTLFCGDFNAMTSTRGTELYDATEQAHMTLVNDMKIPTRYGISARQQDTVLDLAWASPDTIDRLEWIVREDAWGSDHFPIEMALTLASHKRTKRTTRTVIWDNFRRYVSENIKPSGIPGPIETLDEGNRSSHGETTEQASKHARDINVERWLEHCESFDKTTQLLKVWNTFNAMFGKRKQGHTVPILALLADKSTKEILEELGSVFFPQPSNPPNQTIYSPGPSDGPADEDMTLTTWELDATITQSNAKSAPGQDGVTTRMLRNAPQEAREAMLQWFNDIWVTSKIPDEWKISCVSPIPKAGKPPTDPKNVRPISLTSIMGKLMERVVLGRIQWLAETKGIFHPAQTGFRKNLGTHDSLALIHKGVTDYHPRRKQMRVLVTVDVRKALDTVPHGAVIDAMRNQGICGKPLNYVKSFLQNRRFTIKAGINDEENQTKPNGIGVPQGAVLSPTFFNIVMAPLLWKLYDIPQLKATIYADDITVWTNTGGSKEQKQTIQKGLDTICDYRKKVGLAPSPEKTKYTIFGNDYQSIDLDLAFDGQRIDKEAEVKLLGVHFGNGKHVANNWLNTITRTWKQGLQLIWLISHRMGGAGEKTAKTLVQSVLVSKIMYGVRFYKLTQRHKKKLDSLYNDARRAILGLPRFASVEATKQCVQLTDWRLDLEKQVATHNARLKHTEHGRKIAKLLNPEGKNDEGDIPPPAPPWDLINLTQSQPIPRNMDVQKHAKRREHYARNHAIEVRTLLADPSITVAYTDAAMKIAGPETATTAAAIFYSKDNLMGTSISTTTQPRRADPSSPELAEAKAVRFLHDIVDDSAMYFTGAGFFRINLPQLVSVSTSVRVDEVQLVVDGERDAAYVMSTRSSGSSNAPERESRRELSRLLVIFDEMLREPLPQLASPPPLEGGGEGFEGALEGGGDERTRSSPPPPGADSLPWQRISSQV</sequence>
<keyword evidence="2" id="KW-1185">Reference proteome</keyword>
<accession>A0AC60Q563</accession>
<dbReference type="EMBL" id="JABSTQ010009468">
    <property type="protein sequence ID" value="KAG0428908.1"/>
    <property type="molecule type" value="Genomic_DNA"/>
</dbReference>
<proteinExistence type="predicted"/>
<protein>
    <submittedName>
        <fullName evidence="1">Uncharacterized protein</fullName>
    </submittedName>
</protein>
<gene>
    <name evidence="1" type="ORF">HPB47_024146</name>
</gene>
<organism evidence="1 2">
    <name type="scientific">Ixodes persulcatus</name>
    <name type="common">Taiga tick</name>
    <dbReference type="NCBI Taxonomy" id="34615"/>
    <lineage>
        <taxon>Eukaryota</taxon>
        <taxon>Metazoa</taxon>
        <taxon>Ecdysozoa</taxon>
        <taxon>Arthropoda</taxon>
        <taxon>Chelicerata</taxon>
        <taxon>Arachnida</taxon>
        <taxon>Acari</taxon>
        <taxon>Parasitiformes</taxon>
        <taxon>Ixodida</taxon>
        <taxon>Ixodoidea</taxon>
        <taxon>Ixodidae</taxon>
        <taxon>Ixodinae</taxon>
        <taxon>Ixodes</taxon>
    </lineage>
</organism>
<evidence type="ECO:0000313" key="1">
    <source>
        <dbReference type="EMBL" id="KAG0428908.1"/>
    </source>
</evidence>
<dbReference type="Proteomes" id="UP000805193">
    <property type="component" value="Unassembled WGS sequence"/>
</dbReference>
<reference evidence="1 2" key="1">
    <citation type="journal article" date="2020" name="Cell">
        <title>Large-Scale Comparative Analyses of Tick Genomes Elucidate Their Genetic Diversity and Vector Capacities.</title>
        <authorList>
            <consortium name="Tick Genome and Microbiome Consortium (TIGMIC)"/>
            <person name="Jia N."/>
            <person name="Wang J."/>
            <person name="Shi W."/>
            <person name="Du L."/>
            <person name="Sun Y."/>
            <person name="Zhan W."/>
            <person name="Jiang J.F."/>
            <person name="Wang Q."/>
            <person name="Zhang B."/>
            <person name="Ji P."/>
            <person name="Bell-Sakyi L."/>
            <person name="Cui X.M."/>
            <person name="Yuan T.T."/>
            <person name="Jiang B.G."/>
            <person name="Yang W.F."/>
            <person name="Lam T.T."/>
            <person name="Chang Q.C."/>
            <person name="Ding S.J."/>
            <person name="Wang X.J."/>
            <person name="Zhu J.G."/>
            <person name="Ruan X.D."/>
            <person name="Zhao L."/>
            <person name="Wei J.T."/>
            <person name="Ye R.Z."/>
            <person name="Que T.C."/>
            <person name="Du C.H."/>
            <person name="Zhou Y.H."/>
            <person name="Cheng J.X."/>
            <person name="Dai P.F."/>
            <person name="Guo W.B."/>
            <person name="Han X.H."/>
            <person name="Huang E.J."/>
            <person name="Li L.F."/>
            <person name="Wei W."/>
            <person name="Gao Y.C."/>
            <person name="Liu J.Z."/>
            <person name="Shao H.Z."/>
            <person name="Wang X."/>
            <person name="Wang C.C."/>
            <person name="Yang T.C."/>
            <person name="Huo Q.B."/>
            <person name="Li W."/>
            <person name="Chen H.Y."/>
            <person name="Chen S.E."/>
            <person name="Zhou L.G."/>
            <person name="Ni X.B."/>
            <person name="Tian J.H."/>
            <person name="Sheng Y."/>
            <person name="Liu T."/>
            <person name="Pan Y.S."/>
            <person name="Xia L.Y."/>
            <person name="Li J."/>
            <person name="Zhao F."/>
            <person name="Cao W.C."/>
        </authorList>
    </citation>
    <scope>NUCLEOTIDE SEQUENCE [LARGE SCALE GENOMIC DNA]</scope>
    <source>
        <strain evidence="1">Iper-2018</strain>
    </source>
</reference>
<name>A0AC60Q563_IXOPE</name>
<comment type="caution">
    <text evidence="1">The sequence shown here is derived from an EMBL/GenBank/DDBJ whole genome shotgun (WGS) entry which is preliminary data.</text>
</comment>